<evidence type="ECO:0000313" key="2">
    <source>
        <dbReference type="Proteomes" id="UP000737018"/>
    </source>
</evidence>
<accession>A0A8J4RDS2</accession>
<comment type="caution">
    <text evidence="1">The sequence shown here is derived from an EMBL/GenBank/DDBJ whole genome shotgun (WGS) entry which is preliminary data.</text>
</comment>
<reference evidence="1" key="1">
    <citation type="submission" date="2020-03" db="EMBL/GenBank/DDBJ databases">
        <title>Castanea mollissima Vanexum genome sequencing.</title>
        <authorList>
            <person name="Staton M."/>
        </authorList>
    </citation>
    <scope>NUCLEOTIDE SEQUENCE</scope>
    <source>
        <tissue evidence="1">Leaf</tissue>
    </source>
</reference>
<protein>
    <submittedName>
        <fullName evidence="1">Uncharacterized protein</fullName>
    </submittedName>
</protein>
<name>A0A8J4RDS2_9ROSI</name>
<organism evidence="1 2">
    <name type="scientific">Castanea mollissima</name>
    <name type="common">Chinese chestnut</name>
    <dbReference type="NCBI Taxonomy" id="60419"/>
    <lineage>
        <taxon>Eukaryota</taxon>
        <taxon>Viridiplantae</taxon>
        <taxon>Streptophyta</taxon>
        <taxon>Embryophyta</taxon>
        <taxon>Tracheophyta</taxon>
        <taxon>Spermatophyta</taxon>
        <taxon>Magnoliopsida</taxon>
        <taxon>eudicotyledons</taxon>
        <taxon>Gunneridae</taxon>
        <taxon>Pentapetalae</taxon>
        <taxon>rosids</taxon>
        <taxon>fabids</taxon>
        <taxon>Fagales</taxon>
        <taxon>Fagaceae</taxon>
        <taxon>Castanea</taxon>
    </lineage>
</organism>
<sequence length="81" mass="8968">MLLSTLTVPPAQPLLRLASFDKSGLGLSDYPETHKSLSSDLSLGLHGSISMATASNHCVPLHQYRWWFRTMQRNLTMLPSG</sequence>
<dbReference type="AlphaFoldDB" id="A0A8J4RDS2"/>
<gene>
    <name evidence="1" type="ORF">CMV_013473</name>
</gene>
<dbReference type="Proteomes" id="UP000737018">
    <property type="component" value="Unassembled WGS sequence"/>
</dbReference>
<proteinExistence type="predicted"/>
<evidence type="ECO:0000313" key="1">
    <source>
        <dbReference type="EMBL" id="KAF3961966.1"/>
    </source>
</evidence>
<keyword evidence="2" id="KW-1185">Reference proteome</keyword>
<dbReference type="EMBL" id="JRKL02001803">
    <property type="protein sequence ID" value="KAF3961966.1"/>
    <property type="molecule type" value="Genomic_DNA"/>
</dbReference>